<dbReference type="Gene3D" id="1.10.1040.10">
    <property type="entry name" value="N-(1-d-carboxylethyl)-l-norvaline Dehydrogenase, domain 2"/>
    <property type="match status" value="1"/>
</dbReference>
<dbReference type="InterPro" id="IPR002204">
    <property type="entry name" value="3-OH-isobutyrate_DH-rel_CS"/>
</dbReference>
<proteinExistence type="inferred from homology"/>
<evidence type="ECO:0000259" key="12">
    <source>
        <dbReference type="Pfam" id="PF14833"/>
    </source>
</evidence>
<dbReference type="PANTHER" id="PTHR43060:SF17">
    <property type="entry name" value="L-THREONATE DEHYDROGENASE"/>
    <property type="match status" value="1"/>
</dbReference>
<dbReference type="SUPFAM" id="SSF48179">
    <property type="entry name" value="6-phosphogluconate dehydrogenase C-terminal domain-like"/>
    <property type="match status" value="1"/>
</dbReference>
<evidence type="ECO:0000256" key="8">
    <source>
        <dbReference type="ARBA" id="ARBA00039407"/>
    </source>
</evidence>
<sequence>MKVGVFGLGSMGFGMASSLIRAGHEVFGADVNPEAVKRLRAAGGSETDLNAAAGELDAVVIVVLNSAQTEEVLFGKDGVVSKLSPGAVVIMCVTVAPDYARRAAERCSIRGIHFLDAPISGGSVKAANGKLSIMASGTSEAFSCARPALDALAETVFELGDAAGVGSAMKAVNQMLAGTHIAAMAEAITFGITQGIDPQTFLKVIPQCAGTSWMLENRAPHVASGDYTPHSAVEIWPKDLGIVLDVARASKFAAPLTAAALQQFVAASGMGLGREDDAAVAKIYARNAGIELPGVKPGS</sequence>
<dbReference type="Pfam" id="PF03446">
    <property type="entry name" value="NAD_binding_2"/>
    <property type="match status" value="1"/>
</dbReference>
<dbReference type="GO" id="GO:0050661">
    <property type="term" value="F:NADP binding"/>
    <property type="evidence" value="ECO:0007669"/>
    <property type="project" value="InterPro"/>
</dbReference>
<accession>A0A2K9Z6S0</accession>
<evidence type="ECO:0000256" key="2">
    <source>
        <dbReference type="ARBA" id="ARBA00023002"/>
    </source>
</evidence>
<dbReference type="PANTHER" id="PTHR43060">
    <property type="entry name" value="3-HYDROXYISOBUTYRATE DEHYDROGENASE-LIKE 1, MITOCHONDRIAL-RELATED"/>
    <property type="match status" value="1"/>
</dbReference>
<dbReference type="GO" id="GO:0016054">
    <property type="term" value="P:organic acid catabolic process"/>
    <property type="evidence" value="ECO:0007669"/>
    <property type="project" value="UniProtKB-ARBA"/>
</dbReference>
<keyword evidence="1" id="KW-0521">NADP</keyword>
<evidence type="ECO:0000256" key="3">
    <source>
        <dbReference type="ARBA" id="ARBA00023027"/>
    </source>
</evidence>
<dbReference type="AlphaFoldDB" id="A0A2K9Z6S0"/>
<dbReference type="GO" id="GO:0051287">
    <property type="term" value="F:NAD binding"/>
    <property type="evidence" value="ECO:0007669"/>
    <property type="project" value="InterPro"/>
</dbReference>
<protein>
    <recommendedName>
        <fullName evidence="8">L-threonate dehydrogenase</fullName>
        <ecNumber evidence="7">1.1.1.411</ecNumber>
    </recommendedName>
</protein>
<dbReference type="NCBIfam" id="NF043037">
    <property type="entry name" value="ThreonDh"/>
    <property type="match status" value="1"/>
</dbReference>
<dbReference type="InterPro" id="IPR006115">
    <property type="entry name" value="6PGDH_NADP-bd"/>
</dbReference>
<dbReference type="RefSeq" id="WP_105007037.1">
    <property type="nucleotide sequence ID" value="NZ_CP025012.1"/>
</dbReference>
<keyword evidence="4" id="KW-0119">Carbohydrate metabolism</keyword>
<keyword evidence="2" id="KW-0560">Oxidoreductase</keyword>
<dbReference type="PROSITE" id="PS00895">
    <property type="entry name" value="3_HYDROXYISOBUT_DH"/>
    <property type="match status" value="1"/>
</dbReference>
<feature type="domain" description="3-hydroxyisobutyrate dehydrogenase-like NAD-binding" evidence="12">
    <location>
        <begin position="164"/>
        <end position="284"/>
    </location>
</feature>
<dbReference type="EC" id="1.1.1.411" evidence="7"/>
<gene>
    <name evidence="13" type="primary">ygbJ</name>
    <name evidence="13" type="ORF">CUJ84_Chr003597</name>
</gene>
<evidence type="ECO:0000256" key="7">
    <source>
        <dbReference type="ARBA" id="ARBA00038870"/>
    </source>
</evidence>
<feature type="active site" evidence="10">
    <location>
        <position position="170"/>
    </location>
</feature>
<dbReference type="EMBL" id="CP025012">
    <property type="protein sequence ID" value="AUW43932.1"/>
    <property type="molecule type" value="Genomic_DNA"/>
</dbReference>
<dbReference type="InterPro" id="IPR036291">
    <property type="entry name" value="NAD(P)-bd_dom_sf"/>
</dbReference>
<dbReference type="InterPro" id="IPR029154">
    <property type="entry name" value="HIBADH-like_NADP-bd"/>
</dbReference>
<dbReference type="GO" id="GO:0016616">
    <property type="term" value="F:oxidoreductase activity, acting on the CH-OH group of donors, NAD or NADP as acceptor"/>
    <property type="evidence" value="ECO:0007669"/>
    <property type="project" value="InterPro"/>
</dbReference>
<evidence type="ECO:0000313" key="14">
    <source>
        <dbReference type="Proteomes" id="UP000238523"/>
    </source>
</evidence>
<dbReference type="Gene3D" id="3.40.50.720">
    <property type="entry name" value="NAD(P)-binding Rossmann-like Domain"/>
    <property type="match status" value="1"/>
</dbReference>
<dbReference type="InterPro" id="IPR008927">
    <property type="entry name" value="6-PGluconate_DH-like_C_sf"/>
</dbReference>
<keyword evidence="3" id="KW-0520">NAD</keyword>
<comment type="similarity">
    <text evidence="6">Belongs to the HIBADH-related family. L-threonate dehydrogenase subfamily.</text>
</comment>
<dbReference type="InterPro" id="IPR013328">
    <property type="entry name" value="6PGD_dom2"/>
</dbReference>
<evidence type="ECO:0000256" key="10">
    <source>
        <dbReference type="PIRSR" id="PIRSR000103-1"/>
    </source>
</evidence>
<dbReference type="PIRSF" id="PIRSF000103">
    <property type="entry name" value="HIBADH"/>
    <property type="match status" value="1"/>
</dbReference>
<dbReference type="Proteomes" id="UP000238523">
    <property type="component" value="Chromosome"/>
</dbReference>
<reference evidence="13 14" key="1">
    <citation type="submission" date="2017-11" db="EMBL/GenBank/DDBJ databases">
        <title>Complete genome of Rhizobium leguminosarum Norway, an ineffective micro-symbiont.</title>
        <authorList>
            <person name="Hoffrichter A."/>
            <person name="Liang J."/>
            <person name="Brachmann A."/>
            <person name="Marin M."/>
        </authorList>
    </citation>
    <scope>NUCLEOTIDE SEQUENCE [LARGE SCALE GENOMIC DNA]</scope>
    <source>
        <strain evidence="13 14">Norway</strain>
    </source>
</reference>
<evidence type="ECO:0000256" key="1">
    <source>
        <dbReference type="ARBA" id="ARBA00022857"/>
    </source>
</evidence>
<feature type="domain" description="6-phosphogluconate dehydrogenase NADP-binding" evidence="11">
    <location>
        <begin position="2"/>
        <end position="160"/>
    </location>
</feature>
<evidence type="ECO:0000256" key="9">
    <source>
        <dbReference type="ARBA" id="ARBA00047312"/>
    </source>
</evidence>
<evidence type="ECO:0000313" key="13">
    <source>
        <dbReference type="EMBL" id="AUW43932.1"/>
    </source>
</evidence>
<dbReference type="SUPFAM" id="SSF51735">
    <property type="entry name" value="NAD(P)-binding Rossmann-fold domains"/>
    <property type="match status" value="1"/>
</dbReference>
<dbReference type="InterPro" id="IPR015815">
    <property type="entry name" value="HIBADH-related"/>
</dbReference>
<dbReference type="InterPro" id="IPR050006">
    <property type="entry name" value="LtnD"/>
</dbReference>
<evidence type="ECO:0000259" key="11">
    <source>
        <dbReference type="Pfam" id="PF03446"/>
    </source>
</evidence>
<name>A0A2K9Z6S0_RHILE</name>
<evidence type="ECO:0000256" key="4">
    <source>
        <dbReference type="ARBA" id="ARBA00023277"/>
    </source>
</evidence>
<evidence type="ECO:0000256" key="6">
    <source>
        <dbReference type="ARBA" id="ARBA00037979"/>
    </source>
</evidence>
<comment type="function">
    <text evidence="5">Catalyzes oxidation of L-threonate to 2-oxo-tetronate. Can use either NAD(+) or NADP(+) as cosubstrate, with a preference for NAD(+).</text>
</comment>
<organism evidence="13 14">
    <name type="scientific">Rhizobium leguminosarum</name>
    <dbReference type="NCBI Taxonomy" id="384"/>
    <lineage>
        <taxon>Bacteria</taxon>
        <taxon>Pseudomonadati</taxon>
        <taxon>Pseudomonadota</taxon>
        <taxon>Alphaproteobacteria</taxon>
        <taxon>Hyphomicrobiales</taxon>
        <taxon>Rhizobiaceae</taxon>
        <taxon>Rhizobium/Agrobacterium group</taxon>
        <taxon>Rhizobium</taxon>
    </lineage>
</organism>
<dbReference type="Pfam" id="PF14833">
    <property type="entry name" value="NAD_binding_11"/>
    <property type="match status" value="1"/>
</dbReference>
<evidence type="ECO:0000256" key="5">
    <source>
        <dbReference type="ARBA" id="ARBA00037062"/>
    </source>
</evidence>
<comment type="catalytic activity">
    <reaction evidence="9">
        <text>L-threonate + NAD(+) = 2-dehydro-L-erythronate + NADH + H(+)</text>
        <dbReference type="Rhea" id="RHEA:52548"/>
        <dbReference type="ChEBI" id="CHEBI:15378"/>
        <dbReference type="ChEBI" id="CHEBI:57540"/>
        <dbReference type="ChEBI" id="CHEBI:57561"/>
        <dbReference type="ChEBI" id="CHEBI:57945"/>
        <dbReference type="ChEBI" id="CHEBI:136669"/>
        <dbReference type="EC" id="1.1.1.411"/>
    </reaction>
</comment>